<gene>
    <name evidence="2" type="ORF">LTRI10_LOCUS3011</name>
</gene>
<dbReference type="EMBL" id="OZ034813">
    <property type="protein sequence ID" value="CAL1355239.1"/>
    <property type="molecule type" value="Genomic_DNA"/>
</dbReference>
<proteinExistence type="predicted"/>
<feature type="compositionally biased region" description="Basic and acidic residues" evidence="1">
    <location>
        <begin position="12"/>
        <end position="52"/>
    </location>
</feature>
<evidence type="ECO:0000256" key="1">
    <source>
        <dbReference type="SAM" id="MobiDB-lite"/>
    </source>
</evidence>
<name>A0AAV2CFE8_9ROSI</name>
<reference evidence="2 3" key="1">
    <citation type="submission" date="2024-04" db="EMBL/GenBank/DDBJ databases">
        <authorList>
            <person name="Fracassetti M."/>
        </authorList>
    </citation>
    <scope>NUCLEOTIDE SEQUENCE [LARGE SCALE GENOMIC DNA]</scope>
</reference>
<feature type="region of interest" description="Disordered" evidence="1">
    <location>
        <begin position="1"/>
        <end position="80"/>
    </location>
</feature>
<keyword evidence="3" id="KW-1185">Reference proteome</keyword>
<protein>
    <submittedName>
        <fullName evidence="2">Uncharacterized protein</fullName>
    </submittedName>
</protein>
<dbReference type="AlphaFoldDB" id="A0AAV2CFE8"/>
<organism evidence="2 3">
    <name type="scientific">Linum trigynum</name>
    <dbReference type="NCBI Taxonomy" id="586398"/>
    <lineage>
        <taxon>Eukaryota</taxon>
        <taxon>Viridiplantae</taxon>
        <taxon>Streptophyta</taxon>
        <taxon>Embryophyta</taxon>
        <taxon>Tracheophyta</taxon>
        <taxon>Spermatophyta</taxon>
        <taxon>Magnoliopsida</taxon>
        <taxon>eudicotyledons</taxon>
        <taxon>Gunneridae</taxon>
        <taxon>Pentapetalae</taxon>
        <taxon>rosids</taxon>
        <taxon>fabids</taxon>
        <taxon>Malpighiales</taxon>
        <taxon>Linaceae</taxon>
        <taxon>Linum</taxon>
    </lineage>
</organism>
<dbReference type="Proteomes" id="UP001497516">
    <property type="component" value="Chromosome 1"/>
</dbReference>
<evidence type="ECO:0000313" key="3">
    <source>
        <dbReference type="Proteomes" id="UP001497516"/>
    </source>
</evidence>
<sequence length="80" mass="8471">MSQSGSGAVVDDMERGKGRAPDVIAELEKHFSPDPLREQEKTSAHGKKETSAKKKAPLAAEEVPTQNEPVTAGTGLITKT</sequence>
<accession>A0AAV2CFE8</accession>
<evidence type="ECO:0000313" key="2">
    <source>
        <dbReference type="EMBL" id="CAL1355239.1"/>
    </source>
</evidence>